<gene>
    <name evidence="1" type="ORF">ElyMa_006063400</name>
</gene>
<proteinExistence type="predicted"/>
<keyword evidence="2" id="KW-1185">Reference proteome</keyword>
<evidence type="ECO:0000313" key="1">
    <source>
        <dbReference type="EMBL" id="GFR86848.1"/>
    </source>
</evidence>
<organism evidence="1 2">
    <name type="scientific">Elysia marginata</name>
    <dbReference type="NCBI Taxonomy" id="1093978"/>
    <lineage>
        <taxon>Eukaryota</taxon>
        <taxon>Metazoa</taxon>
        <taxon>Spiralia</taxon>
        <taxon>Lophotrochozoa</taxon>
        <taxon>Mollusca</taxon>
        <taxon>Gastropoda</taxon>
        <taxon>Heterobranchia</taxon>
        <taxon>Euthyneura</taxon>
        <taxon>Panpulmonata</taxon>
        <taxon>Sacoglossa</taxon>
        <taxon>Placobranchoidea</taxon>
        <taxon>Plakobranchidae</taxon>
        <taxon>Elysia</taxon>
    </lineage>
</organism>
<accession>A0AAV4GMS8</accession>
<dbReference type="AlphaFoldDB" id="A0AAV4GMS8"/>
<reference evidence="1 2" key="1">
    <citation type="journal article" date="2021" name="Elife">
        <title>Chloroplast acquisition without the gene transfer in kleptoplastic sea slugs, Plakobranchus ocellatus.</title>
        <authorList>
            <person name="Maeda T."/>
            <person name="Takahashi S."/>
            <person name="Yoshida T."/>
            <person name="Shimamura S."/>
            <person name="Takaki Y."/>
            <person name="Nagai Y."/>
            <person name="Toyoda A."/>
            <person name="Suzuki Y."/>
            <person name="Arimoto A."/>
            <person name="Ishii H."/>
            <person name="Satoh N."/>
            <person name="Nishiyama T."/>
            <person name="Hasebe M."/>
            <person name="Maruyama T."/>
            <person name="Minagawa J."/>
            <person name="Obokata J."/>
            <person name="Shigenobu S."/>
        </authorList>
    </citation>
    <scope>NUCLEOTIDE SEQUENCE [LARGE SCALE GENOMIC DNA]</scope>
</reference>
<protein>
    <submittedName>
        <fullName evidence="1">Uncharacterized protein</fullName>
    </submittedName>
</protein>
<dbReference type="EMBL" id="BMAT01012134">
    <property type="protein sequence ID" value="GFR86848.1"/>
    <property type="molecule type" value="Genomic_DNA"/>
</dbReference>
<name>A0AAV4GMS8_9GAST</name>
<dbReference type="Proteomes" id="UP000762676">
    <property type="component" value="Unassembled WGS sequence"/>
</dbReference>
<sequence length="141" mass="16106">MLVKTKPGTIHLEFQFLRTSLNSSSILNHKREFIWQPQSRNLTCPAPSGRQILDNWQPGLVGPRTPITNHVLSGGTHCTPQTERLGDYFTNEALGDITYKEKQRSGPPSSVRPSRKACFDPCLWFLTLLGFDNDHTTRLWW</sequence>
<evidence type="ECO:0000313" key="2">
    <source>
        <dbReference type="Proteomes" id="UP000762676"/>
    </source>
</evidence>
<comment type="caution">
    <text evidence="1">The sequence shown here is derived from an EMBL/GenBank/DDBJ whole genome shotgun (WGS) entry which is preliminary data.</text>
</comment>